<evidence type="ECO:0000256" key="1">
    <source>
        <dbReference type="ARBA" id="ARBA00022723"/>
    </source>
</evidence>
<dbReference type="EC" id="1.1.1.-" evidence="4"/>
<gene>
    <name evidence="4" type="primary">adhA</name>
    <name evidence="4" type="ORF">PD885_02213</name>
</gene>
<keyword evidence="1" id="KW-0479">Metal-binding</keyword>
<dbReference type="Proteomes" id="UP000195877">
    <property type="component" value="Chromosome 1"/>
</dbReference>
<dbReference type="PANTHER" id="PTHR42683">
    <property type="entry name" value="ALDEHYDE REDUCTASE"/>
    <property type="match status" value="1"/>
</dbReference>
<dbReference type="InterPro" id="IPR047109">
    <property type="entry name" value="CAD-like"/>
</dbReference>
<dbReference type="GeneID" id="61896511"/>
<evidence type="ECO:0000313" key="4">
    <source>
        <dbReference type="EMBL" id="SMQ99456.1"/>
    </source>
</evidence>
<dbReference type="GO" id="GO:0016491">
    <property type="term" value="F:oxidoreductase activity"/>
    <property type="evidence" value="ECO:0007669"/>
    <property type="project" value="UniProtKB-KW"/>
</dbReference>
<dbReference type="EMBL" id="LT853882">
    <property type="protein sequence ID" value="SMQ99456.1"/>
    <property type="molecule type" value="Genomic_DNA"/>
</dbReference>
<organism evidence="4 5">
    <name type="scientific">Xanthomonas fragariae</name>
    <dbReference type="NCBI Taxonomy" id="48664"/>
    <lineage>
        <taxon>Bacteria</taxon>
        <taxon>Pseudomonadati</taxon>
        <taxon>Pseudomonadota</taxon>
        <taxon>Gammaproteobacteria</taxon>
        <taxon>Lysobacterales</taxon>
        <taxon>Lysobacteraceae</taxon>
        <taxon>Xanthomonas</taxon>
    </lineage>
</organism>
<keyword evidence="2" id="KW-0862">Zinc</keyword>
<dbReference type="SUPFAM" id="SSF51735">
    <property type="entry name" value="NAD(P)-binding Rossmann-fold domains"/>
    <property type="match status" value="1"/>
</dbReference>
<keyword evidence="5" id="KW-1185">Reference proteome</keyword>
<evidence type="ECO:0000313" key="5">
    <source>
        <dbReference type="Proteomes" id="UP000195877"/>
    </source>
</evidence>
<reference evidence="4 5" key="1">
    <citation type="submission" date="2017-05" db="EMBL/GenBank/DDBJ databases">
        <authorList>
            <person name="Blom J."/>
        </authorList>
    </citation>
    <scope>NUCLEOTIDE SEQUENCE [LARGE SCALE GENOMIC DNA]</scope>
    <source>
        <strain evidence="4">PD885</strain>
    </source>
</reference>
<name>A0ABY1RQ93_9XANT</name>
<dbReference type="InterPro" id="IPR036291">
    <property type="entry name" value="NAD(P)-bd_dom_sf"/>
</dbReference>
<dbReference type="Gene3D" id="3.40.50.720">
    <property type="entry name" value="NAD(P)-binding Rossmann-like Domain"/>
    <property type="match status" value="1"/>
</dbReference>
<proteinExistence type="predicted"/>
<dbReference type="RefSeq" id="WP_197685824.1">
    <property type="nucleotide sequence ID" value="NZ_CP127378.1"/>
</dbReference>
<sequence>MTKPVSILIIDTVPVEHQLDPYLPMLDVDAMLVIVRQVGPMEGANTLPLLLGRRRIAGSPIGGIGETQEVLDF</sequence>
<keyword evidence="3 4" id="KW-0560">Oxidoreductase</keyword>
<evidence type="ECO:0000256" key="3">
    <source>
        <dbReference type="ARBA" id="ARBA00023002"/>
    </source>
</evidence>
<evidence type="ECO:0000256" key="2">
    <source>
        <dbReference type="ARBA" id="ARBA00022833"/>
    </source>
</evidence>
<protein>
    <submittedName>
        <fullName evidence="4">Formaldehyde dehydrogenase AdhA</fullName>
        <ecNumber evidence="4">1.1.1.-</ecNumber>
    </submittedName>
</protein>
<accession>A0ABY1RQ93</accession>